<dbReference type="PROSITE" id="PS51704">
    <property type="entry name" value="GP_PDE"/>
    <property type="match status" value="1"/>
</dbReference>
<dbReference type="SUPFAM" id="SSF49452">
    <property type="entry name" value="Starch-binding domain-like"/>
    <property type="match status" value="1"/>
</dbReference>
<dbReference type="InterPro" id="IPR013784">
    <property type="entry name" value="Carb-bd-like_fold"/>
</dbReference>
<dbReference type="GO" id="GO:0047389">
    <property type="term" value="F:glycerophosphocholine phosphodiesterase activity"/>
    <property type="evidence" value="ECO:0007669"/>
    <property type="project" value="TreeGrafter"/>
</dbReference>
<dbReference type="InterPro" id="IPR002044">
    <property type="entry name" value="CBM20"/>
</dbReference>
<dbReference type="InterPro" id="IPR057506">
    <property type="entry name" value="C2_GPCPD1"/>
</dbReference>
<feature type="compositionally biased region" description="Low complexity" evidence="3">
    <location>
        <begin position="300"/>
        <end position="339"/>
    </location>
</feature>
<evidence type="ECO:0000313" key="6">
    <source>
        <dbReference type="Proteomes" id="UP000887566"/>
    </source>
</evidence>
<protein>
    <submittedName>
        <fullName evidence="7">Glycerophosphocholine phosphodiesterase GPCPD1</fullName>
    </submittedName>
</protein>
<evidence type="ECO:0000256" key="3">
    <source>
        <dbReference type="SAM" id="MobiDB-lite"/>
    </source>
</evidence>
<dbReference type="Proteomes" id="UP000887566">
    <property type="component" value="Unplaced"/>
</dbReference>
<dbReference type="Pfam" id="PF00686">
    <property type="entry name" value="CBM_20"/>
    <property type="match status" value="1"/>
</dbReference>
<dbReference type="FunFam" id="3.20.20.190:FF:000032">
    <property type="entry name" value="Glycerophosphoryl diester phosphodiesterase, putative"/>
    <property type="match status" value="1"/>
</dbReference>
<reference evidence="7" key="1">
    <citation type="submission" date="2022-11" db="UniProtKB">
        <authorList>
            <consortium name="WormBaseParasite"/>
        </authorList>
    </citation>
    <scope>IDENTIFICATION</scope>
</reference>
<keyword evidence="6" id="KW-1185">Reference proteome</keyword>
<feature type="domain" description="GP-PDE" evidence="5">
    <location>
        <begin position="409"/>
        <end position="731"/>
    </location>
</feature>
<proteinExistence type="inferred from homology"/>
<sequence length="784" mass="87232">MAAKTSIDFCVCVQTRSWESVYVVGNTVELGSWEAVNALPLMRRADDPDIWVGHADVTLNSELRYRYFTCHFLDPCKDSAVNTKEMIITRWEAIRQPRSILPHIESRQGVYSRKTPDTFGSYAGRTLINDGWLMSALQVEIRLKLHGEALKFYKARHQQRVYKIKVTPFDLRIKEVFNYDQQSDKTAASGGGGFHLPDWRALTLFSTSFGSIDAHDDDGDNEDTCDATVPLLPSYSSTELSVMSSSNPRFFDQKHTGHVFTNNSDYFVFRTQSVAVEFLAFRFELFLESSGQPQINGHTNGNAANGSDSSGASGSAIANGSHGSNGSHSSNGSNGSHSSNAGERVAIGYLLPSSMNDTFGKSIAPLFSKSQLPIGQITVDYLFIKPLLVEAPKHSMRVSYHKHWKKRGTIEIGHRGMGNSYSKFAAVRENTIHSLNSAARNGADFVEFDVQLTKDKIPVIFHDFHVSVSVAKRSTSYLNLSQPDWKGAAENVSNPIEQHVLAVKDLKLYQLHLLHLSHLKEKEKDSPPVLGVESKTSEVTGEDDETLEHRPFPTLKQALTQVDPNVGFNVEIKYPMLQKDGTWECEHYWERNEYIDIILAEVLNYAADRRIVFSSFDPDICTLVHLKQNIYPVLFLCLGATTRYIPFLDQRSNTPATAVLFAASSSILGVNFNSEDLLRDANPVKTANTFGLVSFVWGDDLDNKANIEYFKKELGVDGIIYDRIGEECARQNVFTVEREAKNALFKLRSRSPSVGSSHGSAADVAGALNVQSLVFPDFGGNNHP</sequence>
<dbReference type="SUPFAM" id="SSF51695">
    <property type="entry name" value="PLC-like phosphodiesterases"/>
    <property type="match status" value="1"/>
</dbReference>
<dbReference type="GO" id="GO:2001070">
    <property type="term" value="F:starch binding"/>
    <property type="evidence" value="ECO:0007669"/>
    <property type="project" value="InterPro"/>
</dbReference>
<comment type="similarity">
    <text evidence="1">Belongs to the glycerophosphoryl diester phosphodiesterase family.</text>
</comment>
<evidence type="ECO:0000259" key="4">
    <source>
        <dbReference type="PROSITE" id="PS51166"/>
    </source>
</evidence>
<feature type="domain" description="CBM20" evidence="4">
    <location>
        <begin position="1"/>
        <end position="121"/>
    </location>
</feature>
<organism evidence="6 7">
    <name type="scientific">Plectus sambesii</name>
    <dbReference type="NCBI Taxonomy" id="2011161"/>
    <lineage>
        <taxon>Eukaryota</taxon>
        <taxon>Metazoa</taxon>
        <taxon>Ecdysozoa</taxon>
        <taxon>Nematoda</taxon>
        <taxon>Chromadorea</taxon>
        <taxon>Plectida</taxon>
        <taxon>Plectina</taxon>
        <taxon>Plectoidea</taxon>
        <taxon>Plectidae</taxon>
        <taxon>Plectus</taxon>
    </lineage>
</organism>
<dbReference type="PROSITE" id="PS51166">
    <property type="entry name" value="CBM20"/>
    <property type="match status" value="1"/>
</dbReference>
<dbReference type="SMART" id="SM01065">
    <property type="entry name" value="CBM_2"/>
    <property type="match status" value="1"/>
</dbReference>
<name>A0A914WGU6_9BILA</name>
<keyword evidence="2" id="KW-0378">Hydrolase</keyword>
<dbReference type="Pfam" id="PF25329">
    <property type="entry name" value="C2_GDE1"/>
    <property type="match status" value="1"/>
</dbReference>
<dbReference type="InterPro" id="IPR030395">
    <property type="entry name" value="GP_PDE_dom"/>
</dbReference>
<dbReference type="Gene3D" id="2.60.40.10">
    <property type="entry name" value="Immunoglobulins"/>
    <property type="match status" value="1"/>
</dbReference>
<dbReference type="PANTHER" id="PTHR22958">
    <property type="entry name" value="GLYCEROPHOSPHORYL DIESTER PHOSPHODIESTERASE"/>
    <property type="match status" value="1"/>
</dbReference>
<feature type="region of interest" description="Disordered" evidence="3">
    <location>
        <begin position="296"/>
        <end position="339"/>
    </location>
</feature>
<dbReference type="WBParaSite" id="PSAMB.scaffold41size102001.g1059.t1">
    <property type="protein sequence ID" value="PSAMB.scaffold41size102001.g1059.t1"/>
    <property type="gene ID" value="PSAMB.scaffold41size102001.g1059"/>
</dbReference>
<evidence type="ECO:0000259" key="5">
    <source>
        <dbReference type="PROSITE" id="PS51704"/>
    </source>
</evidence>
<evidence type="ECO:0000256" key="2">
    <source>
        <dbReference type="ARBA" id="ARBA00022801"/>
    </source>
</evidence>
<dbReference type="PANTHER" id="PTHR22958:SF1">
    <property type="entry name" value="GLYCEROPHOSPHOCHOLINE PHOSPHODIESTERASE GPCPD1"/>
    <property type="match status" value="1"/>
</dbReference>
<dbReference type="AlphaFoldDB" id="A0A914WGU6"/>
<dbReference type="Pfam" id="PF03009">
    <property type="entry name" value="GDPD"/>
    <property type="match status" value="1"/>
</dbReference>
<dbReference type="Gene3D" id="3.20.20.190">
    <property type="entry name" value="Phosphatidylinositol (PI) phosphodiesterase"/>
    <property type="match status" value="1"/>
</dbReference>
<evidence type="ECO:0000313" key="7">
    <source>
        <dbReference type="WBParaSite" id="PSAMB.scaffold41size102001.g1059.t1"/>
    </source>
</evidence>
<dbReference type="InterPro" id="IPR017946">
    <property type="entry name" value="PLC-like_Pdiesterase_TIM-brl"/>
</dbReference>
<dbReference type="InterPro" id="IPR013783">
    <property type="entry name" value="Ig-like_fold"/>
</dbReference>
<dbReference type="InterPro" id="IPR051578">
    <property type="entry name" value="GDPD"/>
</dbReference>
<accession>A0A914WGU6</accession>
<evidence type="ECO:0000256" key="1">
    <source>
        <dbReference type="ARBA" id="ARBA00007277"/>
    </source>
</evidence>
<dbReference type="GO" id="GO:0046475">
    <property type="term" value="P:glycerophospholipid catabolic process"/>
    <property type="evidence" value="ECO:0007669"/>
    <property type="project" value="TreeGrafter"/>
</dbReference>
<feature type="region of interest" description="Disordered" evidence="3">
    <location>
        <begin position="525"/>
        <end position="546"/>
    </location>
</feature>